<dbReference type="GO" id="GO:0000379">
    <property type="term" value="P:tRNA-type intron splice site recognition and cleavage"/>
    <property type="evidence" value="ECO:0007669"/>
    <property type="project" value="TreeGrafter"/>
</dbReference>
<dbReference type="GO" id="GO:0005634">
    <property type="term" value="C:nucleus"/>
    <property type="evidence" value="ECO:0007669"/>
    <property type="project" value="UniProtKB-ARBA"/>
</dbReference>
<keyword evidence="8" id="KW-1185">Reference proteome</keyword>
<evidence type="ECO:0000256" key="5">
    <source>
        <dbReference type="ARBA" id="ARBA00034031"/>
    </source>
</evidence>
<organism evidence="7 8">
    <name type="scientific">Aphanomyces euteiches</name>
    <dbReference type="NCBI Taxonomy" id="100861"/>
    <lineage>
        <taxon>Eukaryota</taxon>
        <taxon>Sar</taxon>
        <taxon>Stramenopiles</taxon>
        <taxon>Oomycota</taxon>
        <taxon>Saprolegniomycetes</taxon>
        <taxon>Saprolegniales</taxon>
        <taxon>Verrucalvaceae</taxon>
        <taxon>Aphanomyces</taxon>
    </lineage>
</organism>
<reference evidence="7 8" key="1">
    <citation type="submission" date="2019-07" db="EMBL/GenBank/DDBJ databases">
        <title>Genomics analysis of Aphanomyces spp. identifies a new class of oomycete effector associated with host adaptation.</title>
        <authorList>
            <person name="Gaulin E."/>
        </authorList>
    </citation>
    <scope>NUCLEOTIDE SEQUENCE [LARGE SCALE GENOMIC DNA]</scope>
    <source>
        <strain evidence="7 8">ATCC 201684</strain>
    </source>
</reference>
<dbReference type="GO" id="GO:0000213">
    <property type="term" value="F:tRNA-intron lyase activity"/>
    <property type="evidence" value="ECO:0007669"/>
    <property type="project" value="UniProtKB-EC"/>
</dbReference>
<protein>
    <recommendedName>
        <fullName evidence="2">tRNA-intron lyase</fullName>
        <ecNumber evidence="2">4.6.1.16</ecNumber>
    </recommendedName>
</protein>
<dbReference type="EMBL" id="VJMJ01000135">
    <property type="protein sequence ID" value="KAF0732324.1"/>
    <property type="molecule type" value="Genomic_DNA"/>
</dbReference>
<dbReference type="VEuPathDB" id="FungiDB:AeMF1_002009"/>
<evidence type="ECO:0000259" key="6">
    <source>
        <dbReference type="Pfam" id="PF01974"/>
    </source>
</evidence>
<dbReference type="SUPFAM" id="SSF53032">
    <property type="entry name" value="tRNA-intron endonuclease catalytic domain-like"/>
    <property type="match status" value="1"/>
</dbReference>
<dbReference type="InterPro" id="IPR011856">
    <property type="entry name" value="tRNA_endonuc-like_dom_sf"/>
</dbReference>
<dbReference type="Proteomes" id="UP000481153">
    <property type="component" value="Unassembled WGS sequence"/>
</dbReference>
<feature type="domain" description="tRNA intron endonuclease catalytic" evidence="6">
    <location>
        <begin position="128"/>
        <end position="206"/>
    </location>
</feature>
<dbReference type="Pfam" id="PF01974">
    <property type="entry name" value="tRNA_int_endo"/>
    <property type="match status" value="1"/>
</dbReference>
<dbReference type="InterPro" id="IPR036167">
    <property type="entry name" value="tRNA_intron_Endo_cat-like_sf"/>
</dbReference>
<evidence type="ECO:0000313" key="8">
    <source>
        <dbReference type="Proteomes" id="UP000481153"/>
    </source>
</evidence>
<keyword evidence="4" id="KW-0456">Lyase</keyword>
<evidence type="ECO:0000313" key="7">
    <source>
        <dbReference type="EMBL" id="KAF0732324.1"/>
    </source>
</evidence>
<gene>
    <name evidence="7" type="ORF">Ae201684_010613</name>
</gene>
<dbReference type="InterPro" id="IPR006677">
    <property type="entry name" value="tRNA_intron_Endonuc_cat-like"/>
</dbReference>
<evidence type="ECO:0000256" key="2">
    <source>
        <dbReference type="ARBA" id="ARBA00012573"/>
    </source>
</evidence>
<dbReference type="PANTHER" id="PTHR13070">
    <property type="entry name" value="TRNA-SPLICING ENDONUCLEASE SUBUNIT SEN34-RELATED"/>
    <property type="match status" value="1"/>
</dbReference>
<name>A0A6G0WXR6_9STRA</name>
<dbReference type="GO" id="GO:0003676">
    <property type="term" value="F:nucleic acid binding"/>
    <property type="evidence" value="ECO:0007669"/>
    <property type="project" value="InterPro"/>
</dbReference>
<dbReference type="EC" id="4.6.1.16" evidence="2"/>
<dbReference type="AlphaFoldDB" id="A0A6G0WXR6"/>
<proteinExistence type="inferred from homology"/>
<keyword evidence="3" id="KW-0819">tRNA processing</keyword>
<comment type="caution">
    <text evidence="7">The sequence shown here is derived from an EMBL/GenBank/DDBJ whole genome shotgun (WGS) entry which is preliminary data.</text>
</comment>
<comment type="catalytic activity">
    <reaction evidence="5">
        <text>pretRNA = a 3'-half-tRNA molecule with a 5'-OH end + a 5'-half-tRNA molecule with a 2',3'-cyclic phosphate end + an intron with a 2',3'-cyclic phosphate and a 5'-hydroxyl terminus.</text>
        <dbReference type="EC" id="4.6.1.16"/>
    </reaction>
</comment>
<accession>A0A6G0WXR6</accession>
<comment type="similarity">
    <text evidence="1">Belongs to the tRNA-intron endonuclease family.</text>
</comment>
<sequence>MVAVCMDGKVWSAADAKKLREEHRFVCGNGSICRENSNKAPADRIPLQLTPEQLYVGQRHCFLTQTSLNSQQESPTPSSEWWRSTWNMIASFFRQTTHTDEGSQKRRRIDPQVEQHRMEDTLVPLRHRIFLDLWEKGFYISSGSKFGGDYLLYDVDPLTSHAKAIVVVSECPVLSASELAGFCRLARAVKKTFVMAYVNDNQTVSYTTLVHVATTTRTTNGARPV</sequence>
<dbReference type="Gene3D" id="3.40.1350.10">
    <property type="match status" value="1"/>
</dbReference>
<evidence type="ECO:0000256" key="1">
    <source>
        <dbReference type="ARBA" id="ARBA00008078"/>
    </source>
</evidence>
<dbReference type="CDD" id="cd22363">
    <property type="entry name" value="tRNA-intron_lyase_C"/>
    <property type="match status" value="1"/>
</dbReference>
<evidence type="ECO:0000256" key="4">
    <source>
        <dbReference type="ARBA" id="ARBA00023239"/>
    </source>
</evidence>
<dbReference type="PANTHER" id="PTHR13070:SF0">
    <property type="entry name" value="TRNA-SPLICING ENDONUCLEASE SUBUNIT SEN34"/>
    <property type="match status" value="1"/>
</dbReference>
<evidence type="ECO:0000256" key="3">
    <source>
        <dbReference type="ARBA" id="ARBA00022694"/>
    </source>
</evidence>